<evidence type="ECO:0000259" key="2">
    <source>
        <dbReference type="Pfam" id="PF18431"/>
    </source>
</evidence>
<name>A0ABR8UJ64_9GAMM</name>
<feature type="region of interest" description="Disordered" evidence="1">
    <location>
        <begin position="113"/>
        <end position="135"/>
    </location>
</feature>
<evidence type="ECO:0000313" key="4">
    <source>
        <dbReference type="Proteomes" id="UP000647183"/>
    </source>
</evidence>
<organism evidence="3 4">
    <name type="scientific">Luteimonas colneyensis</name>
    <dbReference type="NCBI Taxonomy" id="2762230"/>
    <lineage>
        <taxon>Bacteria</taxon>
        <taxon>Pseudomonadati</taxon>
        <taxon>Pseudomonadota</taxon>
        <taxon>Gammaproteobacteria</taxon>
        <taxon>Lysobacterales</taxon>
        <taxon>Lysobacteraceae</taxon>
        <taxon>Luteimonas</taxon>
    </lineage>
</organism>
<evidence type="ECO:0000256" key="1">
    <source>
        <dbReference type="SAM" id="MobiDB-lite"/>
    </source>
</evidence>
<dbReference type="Proteomes" id="UP000647183">
    <property type="component" value="Unassembled WGS sequence"/>
</dbReference>
<reference evidence="3 4" key="1">
    <citation type="submission" date="2020-08" db="EMBL/GenBank/DDBJ databases">
        <title>A Genomic Blueprint of the Chicken Gut Microbiome.</title>
        <authorList>
            <person name="Gilroy R."/>
            <person name="Ravi A."/>
            <person name="Getino M."/>
            <person name="Pursley I."/>
            <person name="Horton D.L."/>
            <person name="Alikhan N.-F."/>
            <person name="Baker D."/>
            <person name="Gharbi K."/>
            <person name="Hall N."/>
            <person name="Watson M."/>
            <person name="Adriaenssens E.M."/>
            <person name="Foster-Nyarko E."/>
            <person name="Jarju S."/>
            <person name="Secka A."/>
            <person name="Antonio M."/>
            <person name="Oren A."/>
            <person name="Chaudhuri R."/>
            <person name="La Ragione R.M."/>
            <person name="Hildebrand F."/>
            <person name="Pallen M.J."/>
        </authorList>
    </citation>
    <scope>NUCLEOTIDE SEQUENCE [LARGE SCALE GENOMIC DNA]</scope>
    <source>
        <strain evidence="3 4">Sa2BVA3</strain>
    </source>
</reference>
<dbReference type="CDD" id="cd20684">
    <property type="entry name" value="CdiA-CT_Yk_RNaseA-like"/>
    <property type="match status" value="1"/>
</dbReference>
<dbReference type="EMBL" id="JACSQJ010000004">
    <property type="protein sequence ID" value="MBD7988072.1"/>
    <property type="molecule type" value="Genomic_DNA"/>
</dbReference>
<protein>
    <recommendedName>
        <fullName evidence="2">Bacterial CdiA-CT RNAse A domain-containing protein</fullName>
    </recommendedName>
</protein>
<keyword evidence="4" id="KW-1185">Reference proteome</keyword>
<evidence type="ECO:0000313" key="3">
    <source>
        <dbReference type="EMBL" id="MBD7988072.1"/>
    </source>
</evidence>
<sequence length="262" mass="27636">MDVARALSPATEWSLSTVQQPSAARMAMAAAADPDADLVAHLQDLADSGGIEDFLDQVGSAISLAGGDPTFGEHLDPLLGRIRDALGEVDVRDLSRVERDAVDSTLDALDAHLGNGGVDGPDAPEDPDGPDAPVQVPGGGLEAHEEVGGHLIERHVGKSEEWLVDRVRRDNISAASSFRDLGEAEHFVAATLSEHQDRIDAWVDGKGGNRLVVDASFDASTGISVKRGESSAEDVFSVKLVLERSDRLDTGYRIVTGYPSAP</sequence>
<dbReference type="InterPro" id="IPR041436">
    <property type="entry name" value="RNAse_A_bac"/>
</dbReference>
<gene>
    <name evidence="3" type="ORF">H9645_08525</name>
</gene>
<feature type="domain" description="Bacterial CdiA-CT RNAse A" evidence="2">
    <location>
        <begin position="149"/>
        <end position="259"/>
    </location>
</feature>
<comment type="caution">
    <text evidence="3">The sequence shown here is derived from an EMBL/GenBank/DDBJ whole genome shotgun (WGS) entry which is preliminary data.</text>
</comment>
<accession>A0ABR8UJ64</accession>
<dbReference type="RefSeq" id="WP_191729285.1">
    <property type="nucleotide sequence ID" value="NZ_JACSQJ010000004.1"/>
</dbReference>
<dbReference type="Pfam" id="PF18431">
    <property type="entry name" value="RNAse_A_bac"/>
    <property type="match status" value="1"/>
</dbReference>
<proteinExistence type="predicted"/>